<name>X1ZYD7_CAPTE</name>
<evidence type="ECO:0000256" key="2">
    <source>
        <dbReference type="ARBA" id="ARBA00022840"/>
    </source>
</evidence>
<dbReference type="OrthoDB" id="4062651at2759"/>
<feature type="domain" description="Protein kinase" evidence="4">
    <location>
        <begin position="28"/>
        <end position="288"/>
    </location>
</feature>
<dbReference type="EnsemblMetazoa" id="CapteT198203">
    <property type="protein sequence ID" value="CapteP198203"/>
    <property type="gene ID" value="CapteG198203"/>
</dbReference>
<reference evidence="6" key="2">
    <citation type="journal article" date="2013" name="Nature">
        <title>Insights into bilaterian evolution from three spiralian genomes.</title>
        <authorList>
            <person name="Simakov O."/>
            <person name="Marletaz F."/>
            <person name="Cho S.J."/>
            <person name="Edsinger-Gonzales E."/>
            <person name="Havlak P."/>
            <person name="Hellsten U."/>
            <person name="Kuo D.H."/>
            <person name="Larsson T."/>
            <person name="Lv J."/>
            <person name="Arendt D."/>
            <person name="Savage R."/>
            <person name="Osoegawa K."/>
            <person name="de Jong P."/>
            <person name="Grimwood J."/>
            <person name="Chapman J.A."/>
            <person name="Shapiro H."/>
            <person name="Aerts A."/>
            <person name="Otillar R.P."/>
            <person name="Terry A.Y."/>
            <person name="Boore J.L."/>
            <person name="Grigoriev I.V."/>
            <person name="Lindberg D.R."/>
            <person name="Seaver E.C."/>
            <person name="Weisblat D.A."/>
            <person name="Putnam N.H."/>
            <person name="Rokhsar D.S."/>
        </authorList>
    </citation>
    <scope>NUCLEOTIDE SEQUENCE</scope>
    <source>
        <strain evidence="6">I ESC-2004</strain>
    </source>
</reference>
<reference evidence="6" key="1">
    <citation type="submission" date="2012-12" db="EMBL/GenBank/DDBJ databases">
        <authorList>
            <person name="Hellsten U."/>
            <person name="Grimwood J."/>
            <person name="Chapman J.A."/>
            <person name="Shapiro H."/>
            <person name="Aerts A."/>
            <person name="Otillar R.P."/>
            <person name="Terry A.Y."/>
            <person name="Boore J.L."/>
            <person name="Simakov O."/>
            <person name="Marletaz F."/>
            <person name="Cho S.-J."/>
            <person name="Edsinger-Gonzales E."/>
            <person name="Havlak P."/>
            <person name="Kuo D.-H."/>
            <person name="Larsson T."/>
            <person name="Lv J."/>
            <person name="Arendt D."/>
            <person name="Savage R."/>
            <person name="Osoegawa K."/>
            <person name="de Jong P."/>
            <person name="Lindberg D.R."/>
            <person name="Seaver E.C."/>
            <person name="Weisblat D.A."/>
            <person name="Putnam N.H."/>
            <person name="Grigoriev I.V."/>
            <person name="Rokhsar D.S."/>
        </authorList>
    </citation>
    <scope>NUCLEOTIDE SEQUENCE</scope>
    <source>
        <strain evidence="6">I ESC-2004</strain>
    </source>
</reference>
<keyword evidence="6" id="KW-1185">Reference proteome</keyword>
<dbReference type="PROSITE" id="PS50011">
    <property type="entry name" value="PROTEIN_KINASE_DOM"/>
    <property type="match status" value="1"/>
</dbReference>
<proteinExistence type="predicted"/>
<dbReference type="Gene3D" id="1.10.510.10">
    <property type="entry name" value="Transferase(Phosphotransferase) domain 1"/>
    <property type="match status" value="1"/>
</dbReference>
<accession>X1ZYD7</accession>
<dbReference type="Pfam" id="PF00069">
    <property type="entry name" value="Pkinase"/>
    <property type="match status" value="1"/>
</dbReference>
<dbReference type="EMBL" id="AMQN01000186">
    <property type="status" value="NOT_ANNOTATED_CDS"/>
    <property type="molecule type" value="Genomic_DNA"/>
</dbReference>
<sequence>MIGRSIFRKTGGQKRKTDSEGSGRGSPKILRSTLESGEASRVHRYQITSIIKSSPESCSAFASTADGKRVLIKMMSAGQKRGIYEDLAQLSHKNLAKIRTPSITPHLIQLECFEQKNLKDRLQSEYGGVVLMEDTVRPWFAQLLDAVEFLHTNGIVHRDICCGKIYVQDENTVKLTGFGQATRYDGTPHCGTAGTVGYQAPEVILGREGYNPIPVDFYALGVVLHFLLTHTFPCGHDAESCLRLAGKIVMFDARKKLSEEVVELLRGLLSYVVADRWNSKRARNSDWMKDQVERGQTANQRRK</sequence>
<evidence type="ECO:0000259" key="4">
    <source>
        <dbReference type="PROSITE" id="PS50011"/>
    </source>
</evidence>
<evidence type="ECO:0000256" key="1">
    <source>
        <dbReference type="ARBA" id="ARBA00022741"/>
    </source>
</evidence>
<dbReference type="Proteomes" id="UP000014760">
    <property type="component" value="Unassembled WGS sequence"/>
</dbReference>
<dbReference type="SUPFAM" id="SSF56112">
    <property type="entry name" value="Protein kinase-like (PK-like)"/>
    <property type="match status" value="1"/>
</dbReference>
<dbReference type="HOGENOM" id="CLU_919028_0_0_1"/>
<protein>
    <recommendedName>
        <fullName evidence="4">Protein kinase domain-containing protein</fullName>
    </recommendedName>
</protein>
<dbReference type="GO" id="GO:0005524">
    <property type="term" value="F:ATP binding"/>
    <property type="evidence" value="ECO:0007669"/>
    <property type="project" value="UniProtKB-KW"/>
</dbReference>
<evidence type="ECO:0000313" key="5">
    <source>
        <dbReference type="EnsemblMetazoa" id="CapteP198203"/>
    </source>
</evidence>
<evidence type="ECO:0000256" key="3">
    <source>
        <dbReference type="SAM" id="MobiDB-lite"/>
    </source>
</evidence>
<dbReference type="InterPro" id="IPR000719">
    <property type="entry name" value="Prot_kinase_dom"/>
</dbReference>
<evidence type="ECO:0000313" key="6">
    <source>
        <dbReference type="Proteomes" id="UP000014760"/>
    </source>
</evidence>
<dbReference type="GO" id="GO:0035556">
    <property type="term" value="P:intracellular signal transduction"/>
    <property type="evidence" value="ECO:0007669"/>
    <property type="project" value="TreeGrafter"/>
</dbReference>
<feature type="region of interest" description="Disordered" evidence="3">
    <location>
        <begin position="1"/>
        <end position="35"/>
    </location>
</feature>
<dbReference type="GO" id="GO:0005737">
    <property type="term" value="C:cytoplasm"/>
    <property type="evidence" value="ECO:0007669"/>
    <property type="project" value="TreeGrafter"/>
</dbReference>
<reference evidence="5" key="3">
    <citation type="submission" date="2015-06" db="UniProtKB">
        <authorList>
            <consortium name="EnsemblMetazoa"/>
        </authorList>
    </citation>
    <scope>IDENTIFICATION</scope>
</reference>
<dbReference type="GO" id="GO:0000226">
    <property type="term" value="P:microtubule cytoskeleton organization"/>
    <property type="evidence" value="ECO:0007669"/>
    <property type="project" value="TreeGrafter"/>
</dbReference>
<dbReference type="PANTHER" id="PTHR24346:SF42">
    <property type="entry name" value="SERINE_THREONINE-PROTEIN KINASE SIK3"/>
    <property type="match status" value="1"/>
</dbReference>
<dbReference type="AlphaFoldDB" id="X1ZYD7"/>
<keyword evidence="2" id="KW-0067">ATP-binding</keyword>
<dbReference type="PANTHER" id="PTHR24346">
    <property type="entry name" value="MAP/MICROTUBULE AFFINITY-REGULATING KINASE"/>
    <property type="match status" value="1"/>
</dbReference>
<dbReference type="InterPro" id="IPR011009">
    <property type="entry name" value="Kinase-like_dom_sf"/>
</dbReference>
<organism evidence="5 6">
    <name type="scientific">Capitella teleta</name>
    <name type="common">Polychaete worm</name>
    <dbReference type="NCBI Taxonomy" id="283909"/>
    <lineage>
        <taxon>Eukaryota</taxon>
        <taxon>Metazoa</taxon>
        <taxon>Spiralia</taxon>
        <taxon>Lophotrochozoa</taxon>
        <taxon>Annelida</taxon>
        <taxon>Polychaeta</taxon>
        <taxon>Sedentaria</taxon>
        <taxon>Scolecida</taxon>
        <taxon>Capitellidae</taxon>
        <taxon>Capitella</taxon>
    </lineage>
</organism>
<keyword evidence="1" id="KW-0547">Nucleotide-binding</keyword>
<dbReference type="GO" id="GO:0050321">
    <property type="term" value="F:tau-protein kinase activity"/>
    <property type="evidence" value="ECO:0007669"/>
    <property type="project" value="TreeGrafter"/>
</dbReference>